<evidence type="ECO:0000313" key="3">
    <source>
        <dbReference type="EMBL" id="GGC87287.1"/>
    </source>
</evidence>
<dbReference type="InterPro" id="IPR057736">
    <property type="entry name" value="SAF_PseI/NeuA/NeuB"/>
</dbReference>
<feature type="domain" description="SAF" evidence="2">
    <location>
        <begin position="294"/>
        <end position="350"/>
    </location>
</feature>
<dbReference type="Pfam" id="PF03102">
    <property type="entry name" value="NeuB"/>
    <property type="match status" value="1"/>
</dbReference>
<dbReference type="Gene3D" id="3.20.20.70">
    <property type="entry name" value="Aldolase class I"/>
    <property type="match status" value="1"/>
</dbReference>
<evidence type="ECO:0000313" key="4">
    <source>
        <dbReference type="Proteomes" id="UP000597761"/>
    </source>
</evidence>
<sequence length="351" mass="36858">MTDSAVPEAVQFGSHRIGAQEPTFIIAEAGVNHDGDIAVAHELVDLAADSGANAVKFQTFDPSALVSESAGTTPYQQAAGFDQSQAEMLSALTLPRQAWAELRQHSEERGITFLSTPFDLDSAHLLADMGVPGLKIGSGELTNTPFLAAVAALGLPMIVSTGMGTVDEVADALAATAAAPATVLLHCVSSYPAPLDQANLRAIPALRDRFGVQVGWSDHTPGALTAVVATSLGSTLLEKHITTDRTRNGPDHAASLERDEFVDYVQRVREVGQALGDGNKRRMPSEEDNATLVRRSWHVVRDVAAGSVITAQDVSVLRPEGGLPPSAEVVGRTAGRDLSAGDQLTDRDLSS</sequence>
<dbReference type="EMBL" id="BMJI01000005">
    <property type="protein sequence ID" value="GGC87287.1"/>
    <property type="molecule type" value="Genomic_DNA"/>
</dbReference>
<dbReference type="SUPFAM" id="SSF51269">
    <property type="entry name" value="AFP III-like domain"/>
    <property type="match status" value="1"/>
</dbReference>
<evidence type="ECO:0000259" key="2">
    <source>
        <dbReference type="SMART" id="SM00858"/>
    </source>
</evidence>
<evidence type="ECO:0000256" key="1">
    <source>
        <dbReference type="SAM" id="MobiDB-lite"/>
    </source>
</evidence>
<keyword evidence="4" id="KW-1185">Reference proteome</keyword>
<dbReference type="CDD" id="cd11615">
    <property type="entry name" value="SAF_NeuB_like"/>
    <property type="match status" value="1"/>
</dbReference>
<dbReference type="PANTHER" id="PTHR42966">
    <property type="entry name" value="N-ACETYLNEURAMINATE SYNTHASE"/>
    <property type="match status" value="1"/>
</dbReference>
<dbReference type="Gene3D" id="3.90.1210.10">
    <property type="entry name" value="Antifreeze-like/N-acetylneuraminic acid synthase C-terminal domain"/>
    <property type="match status" value="1"/>
</dbReference>
<comment type="caution">
    <text evidence="3">The sequence shown here is derived from an EMBL/GenBank/DDBJ whole genome shotgun (WGS) entry which is preliminary data.</text>
</comment>
<dbReference type="RefSeq" id="WP_229659822.1">
    <property type="nucleotide sequence ID" value="NZ_BMJI01000005.1"/>
</dbReference>
<dbReference type="SUPFAM" id="SSF51569">
    <property type="entry name" value="Aldolase"/>
    <property type="match status" value="1"/>
</dbReference>
<dbReference type="InterPro" id="IPR013974">
    <property type="entry name" value="SAF"/>
</dbReference>
<proteinExistence type="predicted"/>
<reference evidence="4" key="1">
    <citation type="journal article" date="2019" name="Int. J. Syst. Evol. Microbiol.">
        <title>The Global Catalogue of Microorganisms (GCM) 10K type strain sequencing project: providing services to taxonomists for standard genome sequencing and annotation.</title>
        <authorList>
            <consortium name="The Broad Institute Genomics Platform"/>
            <consortium name="The Broad Institute Genome Sequencing Center for Infectious Disease"/>
            <person name="Wu L."/>
            <person name="Ma J."/>
        </authorList>
    </citation>
    <scope>NUCLEOTIDE SEQUENCE [LARGE SCALE GENOMIC DNA]</scope>
    <source>
        <strain evidence="4">CGMCC 1.15480</strain>
    </source>
</reference>
<name>A0ABQ1NXT8_9MICC</name>
<dbReference type="InterPro" id="IPR013785">
    <property type="entry name" value="Aldolase_TIM"/>
</dbReference>
<dbReference type="Proteomes" id="UP000597761">
    <property type="component" value="Unassembled WGS sequence"/>
</dbReference>
<feature type="region of interest" description="Disordered" evidence="1">
    <location>
        <begin position="319"/>
        <end position="351"/>
    </location>
</feature>
<protein>
    <submittedName>
        <fullName evidence="3">N-acetylneuraminate synthase</fullName>
    </submittedName>
</protein>
<gene>
    <name evidence="3" type="ORF">GCM10011512_12780</name>
</gene>
<dbReference type="InterPro" id="IPR051690">
    <property type="entry name" value="PseI-like"/>
</dbReference>
<dbReference type="Pfam" id="PF08666">
    <property type="entry name" value="SAF"/>
    <property type="match status" value="1"/>
</dbReference>
<accession>A0ABQ1NXT8</accession>
<dbReference type="SMART" id="SM00858">
    <property type="entry name" value="SAF"/>
    <property type="match status" value="1"/>
</dbReference>
<dbReference type="InterPro" id="IPR036732">
    <property type="entry name" value="AFP_Neu5c_C_sf"/>
</dbReference>
<dbReference type="PANTHER" id="PTHR42966:SF1">
    <property type="entry name" value="SIALIC ACID SYNTHASE"/>
    <property type="match status" value="1"/>
</dbReference>
<dbReference type="InterPro" id="IPR013132">
    <property type="entry name" value="PseI/NeuA/B-like_N"/>
</dbReference>
<organism evidence="3 4">
    <name type="scientific">Tersicoccus solisilvae</name>
    <dbReference type="NCBI Taxonomy" id="1882339"/>
    <lineage>
        <taxon>Bacteria</taxon>
        <taxon>Bacillati</taxon>
        <taxon>Actinomycetota</taxon>
        <taxon>Actinomycetes</taxon>
        <taxon>Micrococcales</taxon>
        <taxon>Micrococcaceae</taxon>
        <taxon>Tersicoccus</taxon>
    </lineage>
</organism>